<feature type="transmembrane region" description="Helical" evidence="1">
    <location>
        <begin position="34"/>
        <end position="56"/>
    </location>
</feature>
<reference evidence="2 3" key="2">
    <citation type="submission" date="2018-11" db="EMBL/GenBank/DDBJ databases">
        <authorList>
            <consortium name="Pathogen Informatics"/>
        </authorList>
    </citation>
    <scope>NUCLEOTIDE SEQUENCE [LARGE SCALE GENOMIC DNA]</scope>
</reference>
<accession>A0A0N4TLX7</accession>
<dbReference type="WBParaSite" id="BPAG_0000941501-mRNA-1">
    <property type="protein sequence ID" value="BPAG_0000941501-mRNA-1"/>
    <property type="gene ID" value="BPAG_0000941501"/>
</dbReference>
<dbReference type="EMBL" id="UZAD01013154">
    <property type="protein sequence ID" value="VDN90563.1"/>
    <property type="molecule type" value="Genomic_DNA"/>
</dbReference>
<keyword evidence="3" id="KW-1185">Reference proteome</keyword>
<dbReference type="Proteomes" id="UP000278627">
    <property type="component" value="Unassembled WGS sequence"/>
</dbReference>
<organism evidence="4">
    <name type="scientific">Brugia pahangi</name>
    <name type="common">Filarial nematode worm</name>
    <dbReference type="NCBI Taxonomy" id="6280"/>
    <lineage>
        <taxon>Eukaryota</taxon>
        <taxon>Metazoa</taxon>
        <taxon>Ecdysozoa</taxon>
        <taxon>Nematoda</taxon>
        <taxon>Chromadorea</taxon>
        <taxon>Rhabditida</taxon>
        <taxon>Spirurina</taxon>
        <taxon>Spiruromorpha</taxon>
        <taxon>Filarioidea</taxon>
        <taxon>Onchocercidae</taxon>
        <taxon>Brugia</taxon>
    </lineage>
</organism>
<feature type="transmembrane region" description="Helical" evidence="1">
    <location>
        <begin position="9"/>
        <end position="28"/>
    </location>
</feature>
<evidence type="ECO:0000313" key="4">
    <source>
        <dbReference type="WBParaSite" id="BPAG_0000941501-mRNA-1"/>
    </source>
</evidence>
<name>A0A0N4TLX7_BRUPA</name>
<dbReference type="AlphaFoldDB" id="A0A0N4TLX7"/>
<protein>
    <submittedName>
        <fullName evidence="4">PhoLip_ATPase_C domain-containing protein</fullName>
    </submittedName>
</protein>
<evidence type="ECO:0000313" key="2">
    <source>
        <dbReference type="EMBL" id="VDN90563.1"/>
    </source>
</evidence>
<gene>
    <name evidence="2" type="ORF">BPAG_LOCUS9377</name>
</gene>
<evidence type="ECO:0000256" key="1">
    <source>
        <dbReference type="SAM" id="Phobius"/>
    </source>
</evidence>
<reference evidence="4" key="1">
    <citation type="submission" date="2017-02" db="UniProtKB">
        <authorList>
            <consortium name="WormBaseParasite"/>
        </authorList>
    </citation>
    <scope>IDENTIFICATION</scope>
</reference>
<evidence type="ECO:0000313" key="3">
    <source>
        <dbReference type="Proteomes" id="UP000278627"/>
    </source>
</evidence>
<keyword evidence="1" id="KW-0472">Membrane</keyword>
<proteinExistence type="predicted"/>
<sequence>MSVSFTEKLLLVFVALNLTIIILLYRFTTTDTPIILIIQLMIPLIIWQLILGMSFFPDDFVAQFLDDFYGNDDAAGDQAFNQPSPSNIDNSIIHSHGDIFITNAYIRHSY</sequence>
<keyword evidence="1" id="KW-0812">Transmembrane</keyword>
<keyword evidence="1" id="KW-1133">Transmembrane helix</keyword>